<evidence type="ECO:0000256" key="6">
    <source>
        <dbReference type="RuleBase" id="RU362057"/>
    </source>
</evidence>
<comment type="catalytic activity">
    <reaction evidence="4">
        <text>an anthocyanidin + UDP-alpha-D-glucose + H(+) = an anthocyanidin 3-O-beta-D-glucoside + UDP</text>
        <dbReference type="Rhea" id="RHEA:20093"/>
        <dbReference type="ChEBI" id="CHEBI:15378"/>
        <dbReference type="ChEBI" id="CHEBI:16307"/>
        <dbReference type="ChEBI" id="CHEBI:58223"/>
        <dbReference type="ChEBI" id="CHEBI:58885"/>
        <dbReference type="ChEBI" id="CHEBI:143576"/>
        <dbReference type="EC" id="2.4.1.115"/>
    </reaction>
</comment>
<evidence type="ECO:0000256" key="4">
    <source>
        <dbReference type="ARBA" id="ARBA00047606"/>
    </source>
</evidence>
<evidence type="ECO:0000256" key="3">
    <source>
        <dbReference type="ARBA" id="ARBA00022679"/>
    </source>
</evidence>
<organism evidence="7 8">
    <name type="scientific">Linum tenue</name>
    <dbReference type="NCBI Taxonomy" id="586396"/>
    <lineage>
        <taxon>Eukaryota</taxon>
        <taxon>Viridiplantae</taxon>
        <taxon>Streptophyta</taxon>
        <taxon>Embryophyta</taxon>
        <taxon>Tracheophyta</taxon>
        <taxon>Spermatophyta</taxon>
        <taxon>Magnoliopsida</taxon>
        <taxon>eudicotyledons</taxon>
        <taxon>Gunneridae</taxon>
        <taxon>Pentapetalae</taxon>
        <taxon>rosids</taxon>
        <taxon>fabids</taxon>
        <taxon>Malpighiales</taxon>
        <taxon>Linaceae</taxon>
        <taxon>Linum</taxon>
    </lineage>
</organism>
<dbReference type="EMBL" id="CAMGYJ010000005">
    <property type="protein sequence ID" value="CAI0410612.1"/>
    <property type="molecule type" value="Genomic_DNA"/>
</dbReference>
<protein>
    <recommendedName>
        <fullName evidence="6">Glycosyltransferase</fullName>
        <ecNumber evidence="6">2.4.1.-</ecNumber>
    </recommendedName>
</protein>
<dbReference type="EC" id="2.4.1.-" evidence="6"/>
<keyword evidence="5" id="KW-0328">Glycosyltransferase</keyword>
<keyword evidence="3 5" id="KW-0808">Transferase</keyword>
<dbReference type="PANTHER" id="PTHR48044">
    <property type="entry name" value="GLYCOSYLTRANSFERASE"/>
    <property type="match status" value="1"/>
</dbReference>
<dbReference type="Proteomes" id="UP001154282">
    <property type="component" value="Unassembled WGS sequence"/>
</dbReference>
<dbReference type="InterPro" id="IPR035595">
    <property type="entry name" value="UDP_glycos_trans_CS"/>
</dbReference>
<dbReference type="GO" id="GO:1901137">
    <property type="term" value="P:carbohydrate derivative biosynthetic process"/>
    <property type="evidence" value="ECO:0007669"/>
    <property type="project" value="UniProtKB-ARBA"/>
</dbReference>
<evidence type="ECO:0000313" key="8">
    <source>
        <dbReference type="Proteomes" id="UP001154282"/>
    </source>
</evidence>
<accession>A0AAV0JMA1</accession>
<evidence type="ECO:0000256" key="1">
    <source>
        <dbReference type="ARBA" id="ARBA00004935"/>
    </source>
</evidence>
<comment type="similarity">
    <text evidence="2 5">Belongs to the UDP-glycosyltransferase family.</text>
</comment>
<name>A0AAV0JMA1_9ROSI</name>
<proteinExistence type="inferred from homology"/>
<dbReference type="Pfam" id="PF00201">
    <property type="entry name" value="UDPGT"/>
    <property type="match status" value="1"/>
</dbReference>
<dbReference type="SUPFAM" id="SSF53756">
    <property type="entry name" value="UDP-Glycosyltransferase/glycogen phosphorylase"/>
    <property type="match status" value="1"/>
</dbReference>
<evidence type="ECO:0000256" key="2">
    <source>
        <dbReference type="ARBA" id="ARBA00009995"/>
    </source>
</evidence>
<comment type="pathway">
    <text evidence="1">Pigment biosynthesis; anthocyanin biosynthesis.</text>
</comment>
<dbReference type="InterPro" id="IPR002213">
    <property type="entry name" value="UDP_glucos_trans"/>
</dbReference>
<keyword evidence="8" id="KW-1185">Reference proteome</keyword>
<sequence length="449" mass="50059">MKPRNGDGIGVLMFPWLAHGHIYPFLELAKKLVSRQQQPSFHVYLCSSPVNLASISDIQLKYPAIELVELHLPSLPDLPPNRHTTKGLQTNLLTTLYKALDMASSEFADILARLSPDLLITDFFQPWAPELALSTLKIPTVLFMTNAAFSTALPFTAMKNSGRFDGVFPLPSNYMFDYDTHETPSFKDRVFWSLERSSGMLLVKSFREIEAEHIDRVSEFIGKDVVPVGPLVPDDSDDDDDREESVDKVMKWLNEKDPSTAVVYISFGSESYLSGAEREELGQALLILATKGLNFIWVLRFPEGEEMGPADALPEGFLEAVGERGYVAVGWAPQRRILRHRSVAGFVSHCGWSSVTEGMKYGVPIVAMPLQNDQGTNARLVEEVGVGMKVDRIDRGEVARVIEQVVTGESGNGIRVKARQIRDCLVENGDREIDEAIDRLVHFCNTFSV</sequence>
<dbReference type="PANTHER" id="PTHR48044:SF29">
    <property type="entry name" value="GLYCOSYLTRANSFERASE"/>
    <property type="match status" value="1"/>
</dbReference>
<dbReference type="FunFam" id="3.40.50.2000:FF:000060">
    <property type="entry name" value="Glycosyltransferase"/>
    <property type="match status" value="1"/>
</dbReference>
<dbReference type="PROSITE" id="PS00375">
    <property type="entry name" value="UDPGT"/>
    <property type="match status" value="1"/>
</dbReference>
<dbReference type="CDD" id="cd03784">
    <property type="entry name" value="GT1_Gtf-like"/>
    <property type="match status" value="1"/>
</dbReference>
<dbReference type="Gene3D" id="3.40.50.2000">
    <property type="entry name" value="Glycogen Phosphorylase B"/>
    <property type="match status" value="2"/>
</dbReference>
<dbReference type="GO" id="GO:0047213">
    <property type="term" value="F:anthocyanidin 3-O-glucosyltransferase activity"/>
    <property type="evidence" value="ECO:0007669"/>
    <property type="project" value="UniProtKB-EC"/>
</dbReference>
<reference evidence="7" key="1">
    <citation type="submission" date="2022-08" db="EMBL/GenBank/DDBJ databases">
        <authorList>
            <person name="Gutierrez-Valencia J."/>
        </authorList>
    </citation>
    <scope>NUCLEOTIDE SEQUENCE</scope>
</reference>
<comment type="caution">
    <text evidence="7">The sequence shown here is derived from an EMBL/GenBank/DDBJ whole genome shotgun (WGS) entry which is preliminary data.</text>
</comment>
<evidence type="ECO:0000256" key="5">
    <source>
        <dbReference type="RuleBase" id="RU003718"/>
    </source>
</evidence>
<gene>
    <name evidence="7" type="ORF">LITE_LOCUS14844</name>
</gene>
<evidence type="ECO:0000313" key="7">
    <source>
        <dbReference type="EMBL" id="CAI0410612.1"/>
    </source>
</evidence>
<dbReference type="AlphaFoldDB" id="A0AAV0JMA1"/>